<evidence type="ECO:0000259" key="10">
    <source>
        <dbReference type="PROSITE" id="PS50893"/>
    </source>
</evidence>
<dbReference type="InterPro" id="IPR039421">
    <property type="entry name" value="Type_1_exporter"/>
</dbReference>
<dbReference type="GO" id="GO:0006508">
    <property type="term" value="P:proteolysis"/>
    <property type="evidence" value="ECO:0007669"/>
    <property type="project" value="InterPro"/>
</dbReference>
<feature type="transmembrane region" description="Helical" evidence="9">
    <location>
        <begin position="419"/>
        <end position="439"/>
    </location>
</feature>
<dbReference type="Gene3D" id="1.20.1560.10">
    <property type="entry name" value="ABC transporter type 1, transmembrane domain"/>
    <property type="match status" value="1"/>
</dbReference>
<feature type="transmembrane region" description="Helical" evidence="9">
    <location>
        <begin position="386"/>
        <end position="407"/>
    </location>
</feature>
<dbReference type="Gene3D" id="3.40.50.300">
    <property type="entry name" value="P-loop containing nucleotide triphosphate hydrolases"/>
    <property type="match status" value="1"/>
</dbReference>
<dbReference type="Pfam" id="PF03412">
    <property type="entry name" value="Peptidase_C39"/>
    <property type="match status" value="1"/>
</dbReference>
<evidence type="ECO:0000256" key="8">
    <source>
        <dbReference type="ARBA" id="ARBA00043264"/>
    </source>
</evidence>
<dbReference type="EMBL" id="CP038013">
    <property type="protein sequence ID" value="QBQ07905.1"/>
    <property type="molecule type" value="Genomic_DNA"/>
</dbReference>
<organism evidence="13 14">
    <name type="scientific">Spiroplasma gladiatoris</name>
    <dbReference type="NCBI Taxonomy" id="2143"/>
    <lineage>
        <taxon>Bacteria</taxon>
        <taxon>Bacillati</taxon>
        <taxon>Mycoplasmatota</taxon>
        <taxon>Mollicutes</taxon>
        <taxon>Entomoplasmatales</taxon>
        <taxon>Spiroplasmataceae</taxon>
        <taxon>Spiroplasma</taxon>
    </lineage>
</organism>
<dbReference type="RefSeq" id="WP_134297684.1">
    <property type="nucleotide sequence ID" value="NZ_CP038013.1"/>
</dbReference>
<dbReference type="InterPro" id="IPR027417">
    <property type="entry name" value="P-loop_NTPase"/>
</dbReference>
<dbReference type="Gene3D" id="3.90.70.10">
    <property type="entry name" value="Cysteine proteinases"/>
    <property type="match status" value="1"/>
</dbReference>
<dbReference type="AlphaFoldDB" id="A0A4P7AHI2"/>
<gene>
    <name evidence="13" type="primary">blpA</name>
    <name evidence="13" type="ORF">SGLAD_v1c07060</name>
</gene>
<dbReference type="PANTHER" id="PTHR24221:SF654">
    <property type="entry name" value="ATP-BINDING CASSETTE SUB-FAMILY B MEMBER 6"/>
    <property type="match status" value="1"/>
</dbReference>
<proteinExistence type="inferred from homology"/>
<dbReference type="GO" id="GO:0015031">
    <property type="term" value="P:protein transport"/>
    <property type="evidence" value="ECO:0007669"/>
    <property type="project" value="UniProtKB-KW"/>
</dbReference>
<evidence type="ECO:0000256" key="2">
    <source>
        <dbReference type="ARBA" id="ARBA00005417"/>
    </source>
</evidence>
<dbReference type="SUPFAM" id="SSF90123">
    <property type="entry name" value="ABC transporter transmembrane region"/>
    <property type="match status" value="1"/>
</dbReference>
<dbReference type="Proteomes" id="UP000294309">
    <property type="component" value="Chromosome"/>
</dbReference>
<dbReference type="GO" id="GO:0005886">
    <property type="term" value="C:plasma membrane"/>
    <property type="evidence" value="ECO:0007669"/>
    <property type="project" value="UniProtKB-SubCell"/>
</dbReference>
<dbReference type="PANTHER" id="PTHR24221">
    <property type="entry name" value="ATP-BINDING CASSETTE SUB-FAMILY B"/>
    <property type="match status" value="1"/>
</dbReference>
<keyword evidence="5" id="KW-0813">Transport</keyword>
<dbReference type="KEGG" id="sgq:SGLAD_v1c07060"/>
<dbReference type="GO" id="GO:0043213">
    <property type="term" value="P:bacteriocin transport"/>
    <property type="evidence" value="ECO:0007669"/>
    <property type="project" value="UniProtKB-KW"/>
</dbReference>
<feature type="transmembrane region" description="Helical" evidence="9">
    <location>
        <begin position="300"/>
        <end position="322"/>
    </location>
</feature>
<comment type="similarity">
    <text evidence="2">Belongs to the ABC transporter superfamily.</text>
</comment>
<feature type="domain" description="ABC transmembrane type-1" evidence="11">
    <location>
        <begin position="166"/>
        <end position="429"/>
    </location>
</feature>
<dbReference type="InterPro" id="IPR011527">
    <property type="entry name" value="ABC1_TM_dom"/>
</dbReference>
<evidence type="ECO:0000259" key="11">
    <source>
        <dbReference type="PROSITE" id="PS50929"/>
    </source>
</evidence>
<keyword evidence="5" id="KW-0653">Protein transport</keyword>
<keyword evidence="7 9" id="KW-0472">Membrane</keyword>
<evidence type="ECO:0000256" key="9">
    <source>
        <dbReference type="SAM" id="Phobius"/>
    </source>
</evidence>
<dbReference type="Pfam" id="PF00005">
    <property type="entry name" value="ABC_tran"/>
    <property type="match status" value="1"/>
</dbReference>
<dbReference type="SUPFAM" id="SSF52540">
    <property type="entry name" value="P-loop containing nucleoside triphosphate hydrolases"/>
    <property type="match status" value="1"/>
</dbReference>
<keyword evidence="4" id="KW-0378">Hydrolase</keyword>
<evidence type="ECO:0000256" key="5">
    <source>
        <dbReference type="ARBA" id="ARBA00022927"/>
    </source>
</evidence>
<comment type="subcellular location">
    <subcellularLocation>
        <location evidence="1">Cell membrane</location>
        <topology evidence="1">Multi-pass membrane protein</topology>
    </subcellularLocation>
</comment>
<dbReference type="GO" id="GO:0140359">
    <property type="term" value="F:ABC-type transporter activity"/>
    <property type="evidence" value="ECO:0007669"/>
    <property type="project" value="InterPro"/>
</dbReference>
<dbReference type="PROSITE" id="PS50990">
    <property type="entry name" value="PEPTIDASE_C39"/>
    <property type="match status" value="1"/>
</dbReference>
<evidence type="ECO:0000313" key="14">
    <source>
        <dbReference type="Proteomes" id="UP000294309"/>
    </source>
</evidence>
<feature type="transmembrane region" description="Helical" evidence="9">
    <location>
        <begin position="200"/>
        <end position="218"/>
    </location>
</feature>
<name>A0A4P7AHI2_9MOLU</name>
<evidence type="ECO:0000256" key="4">
    <source>
        <dbReference type="ARBA" id="ARBA00022807"/>
    </source>
</evidence>
<dbReference type="GO" id="GO:0016887">
    <property type="term" value="F:ATP hydrolysis activity"/>
    <property type="evidence" value="ECO:0007669"/>
    <property type="project" value="InterPro"/>
</dbReference>
<evidence type="ECO:0000313" key="13">
    <source>
        <dbReference type="EMBL" id="QBQ07905.1"/>
    </source>
</evidence>
<dbReference type="InterPro" id="IPR036640">
    <property type="entry name" value="ABC1_TM_sf"/>
</dbReference>
<keyword evidence="8" id="KW-0080">Bacteriocin transport</keyword>
<dbReference type="GO" id="GO:0008234">
    <property type="term" value="F:cysteine-type peptidase activity"/>
    <property type="evidence" value="ECO:0007669"/>
    <property type="project" value="UniProtKB-KW"/>
</dbReference>
<evidence type="ECO:0000256" key="6">
    <source>
        <dbReference type="ARBA" id="ARBA00022989"/>
    </source>
</evidence>
<keyword evidence="4" id="KW-0788">Thiol protease</keyword>
<evidence type="ECO:0000256" key="3">
    <source>
        <dbReference type="ARBA" id="ARBA00022692"/>
    </source>
</evidence>
<feature type="domain" description="ABC transporter" evidence="10">
    <location>
        <begin position="473"/>
        <end position="673"/>
    </location>
</feature>
<reference evidence="13 14" key="1">
    <citation type="submission" date="2019-03" db="EMBL/GenBank/DDBJ databases">
        <title>Complete genome sequence of Spiroplasma gladiatoris TG-1 (DSM 22552).</title>
        <authorList>
            <person name="Lin Y.-C."/>
            <person name="Chou L."/>
            <person name="Kuo C.-H."/>
        </authorList>
    </citation>
    <scope>NUCLEOTIDE SEQUENCE [LARGE SCALE GENOMIC DNA]</scope>
    <source>
        <strain evidence="13 14">TG-1</strain>
    </source>
</reference>
<keyword evidence="4" id="KW-0645">Protease</keyword>
<protein>
    <submittedName>
        <fullName evidence="13">Bacteriocin ABC transporter</fullName>
    </submittedName>
</protein>
<dbReference type="InterPro" id="IPR005074">
    <property type="entry name" value="Peptidase_C39"/>
</dbReference>
<dbReference type="InterPro" id="IPR003439">
    <property type="entry name" value="ABC_transporter-like_ATP-bd"/>
</dbReference>
<feature type="transmembrane region" description="Helical" evidence="9">
    <location>
        <begin position="268"/>
        <end position="294"/>
    </location>
</feature>
<dbReference type="GO" id="GO:0034040">
    <property type="term" value="F:ATPase-coupled lipid transmembrane transporter activity"/>
    <property type="evidence" value="ECO:0007669"/>
    <property type="project" value="TreeGrafter"/>
</dbReference>
<keyword evidence="14" id="KW-1185">Reference proteome</keyword>
<keyword evidence="6 9" id="KW-1133">Transmembrane helix</keyword>
<evidence type="ECO:0000256" key="1">
    <source>
        <dbReference type="ARBA" id="ARBA00004651"/>
    </source>
</evidence>
<feature type="transmembrane region" description="Helical" evidence="9">
    <location>
        <begin position="162"/>
        <end position="188"/>
    </location>
</feature>
<dbReference type="OrthoDB" id="403954at2"/>
<dbReference type="PROSITE" id="PS50893">
    <property type="entry name" value="ABC_TRANSPORTER_2"/>
    <property type="match status" value="1"/>
</dbReference>
<keyword evidence="3 9" id="KW-0812">Transmembrane</keyword>
<feature type="domain" description="Peptidase C39" evidence="12">
    <location>
        <begin position="8"/>
        <end position="135"/>
    </location>
</feature>
<dbReference type="GO" id="GO:0005524">
    <property type="term" value="F:ATP binding"/>
    <property type="evidence" value="ECO:0007669"/>
    <property type="project" value="InterPro"/>
</dbReference>
<sequence length="673" mass="79407">MEYKFVKQKNYSDCGIAISTMIINYLQKKNLTIEQIKFDNNIPEGELSFYNIESLLTTYKIQFKSYFCNIKDFLEIKIVEPLIIKIKNKDLEDHFIVVYKKNKKSFLIADPIENDLKEISIEEFIKLYDGYFGVAKKLDNIKFKNNCLSNVFTLFFTKINIIIYYFILSIFLNCIILITSSFLKVFSFNVAIDDINNQKLIFFGFALLFLFQIILNYIMSKILLVLKNDIAKKIVEIYIDKILKMDIEKYQTLSKEEWIKKIAYINKVISLTAQIFLVLPTQSVLFILALSIIGYMSKTILFLLLVENVLSVFFSYVFNLWIKDKKIKSTNDDLKFSVLFREIIEANFEIKTKSLQNHFERKFLNSYQTNIQNDNDIFRVESLNSFLLSVVSKFFYILIFYISSLLITKQELTFTQLLFYVTTSTYIYGFTSLVFNFTLSKEDNKIAIKQINFLFEKTLKKEVKLNLEKINSIECKKVYKYKNETKVISDINYKFMTNTFIFGKSGSGKTSLLQLFSGNINNYEGELFFNDIEFKKINPNSLKEKILYIGQYDFLFTGSVWANIQQFQNQIDLELFKKYQLFEILANNNIDINKRVIENGANLSKGQRQIINFISTFFTKKDLYLIDEPLSNVDRNTAYYLLDTFLKIKKNSLVIMTDHNPLYQNFFENRMEI</sequence>
<evidence type="ECO:0000256" key="7">
    <source>
        <dbReference type="ARBA" id="ARBA00023136"/>
    </source>
</evidence>
<evidence type="ECO:0000259" key="12">
    <source>
        <dbReference type="PROSITE" id="PS50990"/>
    </source>
</evidence>
<dbReference type="PROSITE" id="PS50929">
    <property type="entry name" value="ABC_TM1F"/>
    <property type="match status" value="1"/>
</dbReference>
<accession>A0A4P7AHI2</accession>
<dbReference type="Pfam" id="PF00664">
    <property type="entry name" value="ABC_membrane"/>
    <property type="match status" value="1"/>
</dbReference>